<keyword evidence="1" id="KW-0285">Flavoprotein</keyword>
<accession>A0ABQ4V7Y2</accession>
<gene>
    <name evidence="6" type="ORF">NGTWS1702_13240</name>
</gene>
<reference evidence="6 7" key="1">
    <citation type="submission" date="2021-08" db="EMBL/GenBank/DDBJ databases">
        <title>Draft genome sequence of Mycolicibacterium sp. NGTWS1702 strain.</title>
        <authorList>
            <person name="Matsumoto M."/>
            <person name="Tang B.C.C."/>
            <person name="Machida Y."/>
            <person name="Matoyama H."/>
            <person name="Kishihara T."/>
            <person name="Sato S."/>
            <person name="Kondo I."/>
            <person name="Sano M."/>
            <person name="Kato G."/>
        </authorList>
    </citation>
    <scope>NUCLEOTIDE SEQUENCE [LARGE SCALE GENOMIC DNA]</scope>
    <source>
        <strain evidence="6 7">NGTWSNA01</strain>
    </source>
</reference>
<evidence type="ECO:0000256" key="1">
    <source>
        <dbReference type="ARBA" id="ARBA00022630"/>
    </source>
</evidence>
<dbReference type="InterPro" id="IPR050172">
    <property type="entry name" value="SsuD_RutA_monooxygenase"/>
</dbReference>
<dbReference type="InterPro" id="IPR011251">
    <property type="entry name" value="Luciferase-like_dom"/>
</dbReference>
<keyword evidence="4" id="KW-0503">Monooxygenase</keyword>
<organism evidence="6 7">
    <name type="scientific">Mycolicibacterium cyprinidarum</name>
    <dbReference type="NCBI Taxonomy" id="2860311"/>
    <lineage>
        <taxon>Bacteria</taxon>
        <taxon>Bacillati</taxon>
        <taxon>Actinomycetota</taxon>
        <taxon>Actinomycetes</taxon>
        <taxon>Mycobacteriales</taxon>
        <taxon>Mycobacteriaceae</taxon>
        <taxon>Mycolicibacterium</taxon>
    </lineage>
</organism>
<dbReference type="InterPro" id="IPR019921">
    <property type="entry name" value="Lucif-like_OxRdtase_Rv2161c"/>
</dbReference>
<evidence type="ECO:0000313" key="7">
    <source>
        <dbReference type="Proteomes" id="UP001060504"/>
    </source>
</evidence>
<keyword evidence="7" id="KW-1185">Reference proteome</keyword>
<dbReference type="InterPro" id="IPR036661">
    <property type="entry name" value="Luciferase-like_sf"/>
</dbReference>
<dbReference type="EMBL" id="BPRH01001402">
    <property type="protein sequence ID" value="GJF13232.1"/>
    <property type="molecule type" value="Genomic_DNA"/>
</dbReference>
<evidence type="ECO:0000256" key="4">
    <source>
        <dbReference type="ARBA" id="ARBA00023033"/>
    </source>
</evidence>
<keyword evidence="3" id="KW-0560">Oxidoreductase</keyword>
<dbReference type="Proteomes" id="UP001060504">
    <property type="component" value="Unassembled WGS sequence"/>
</dbReference>
<keyword evidence="2" id="KW-0288">FMN</keyword>
<dbReference type="Pfam" id="PF00296">
    <property type="entry name" value="Bac_luciferase"/>
    <property type="match status" value="1"/>
</dbReference>
<name>A0ABQ4V7Y2_9MYCO</name>
<protein>
    <submittedName>
        <fullName evidence="6">LLM class F420-dependent oxidoreductase</fullName>
    </submittedName>
</protein>
<dbReference type="NCBIfam" id="TIGR03619">
    <property type="entry name" value="F420_Rv2161c"/>
    <property type="match status" value="1"/>
</dbReference>
<evidence type="ECO:0000313" key="6">
    <source>
        <dbReference type="EMBL" id="GJF13232.1"/>
    </source>
</evidence>
<evidence type="ECO:0000256" key="3">
    <source>
        <dbReference type="ARBA" id="ARBA00023002"/>
    </source>
</evidence>
<proteinExistence type="predicted"/>
<comment type="caution">
    <text evidence="6">The sequence shown here is derived from an EMBL/GenBank/DDBJ whole genome shotgun (WGS) entry which is preliminary data.</text>
</comment>
<evidence type="ECO:0000259" key="5">
    <source>
        <dbReference type="Pfam" id="PF00296"/>
    </source>
</evidence>
<evidence type="ECO:0000256" key="2">
    <source>
        <dbReference type="ARBA" id="ARBA00022643"/>
    </source>
</evidence>
<feature type="domain" description="Luciferase-like" evidence="5">
    <location>
        <begin position="26"/>
        <end position="226"/>
    </location>
</feature>
<dbReference type="Gene3D" id="3.20.20.30">
    <property type="entry name" value="Luciferase-like domain"/>
    <property type="match status" value="1"/>
</dbReference>
<dbReference type="PANTHER" id="PTHR42847:SF4">
    <property type="entry name" value="ALKANESULFONATE MONOOXYGENASE-RELATED"/>
    <property type="match status" value="1"/>
</dbReference>
<dbReference type="PANTHER" id="PTHR42847">
    <property type="entry name" value="ALKANESULFONATE MONOOXYGENASE"/>
    <property type="match status" value="1"/>
</dbReference>
<dbReference type="SUPFAM" id="SSF51679">
    <property type="entry name" value="Bacterial luciferase-like"/>
    <property type="match status" value="1"/>
</dbReference>
<sequence>MRSESAVDLKLSVATPVVTMTAGAGPWERDGSIEDLARIAEWADRLGYHHLTCSEHIALPAAELARRGARYWDPLATFGYLAARTQRIRFATHVLVLAYHHPLEIAKRYGTLDKISGGRVILGVGVGTLKEEFDLIGAPFDDRGARTDDSVKALRASLSTPEPEYHGDLYSFEGMVVDPCAVQEHVPIWIGGRTLRSLRRAVALADGWCPFNVTPAQAEEWLQRVDLPKGFDVVLPPARRLDPINEPNRTQDVLAETVAHGATIVPGAFAHSSVEEYLDNLQALAEVRAAMAVN</sequence>